<dbReference type="EMBL" id="JABFUD020000017">
    <property type="protein sequence ID" value="KAI5067227.1"/>
    <property type="molecule type" value="Genomic_DNA"/>
</dbReference>
<dbReference type="Gene3D" id="3.30.428.10">
    <property type="entry name" value="HIT-like"/>
    <property type="match status" value="1"/>
</dbReference>
<dbReference type="GO" id="GO:0061632">
    <property type="term" value="F:RNA lariat debranching enzyme activator activity"/>
    <property type="evidence" value="ECO:0007669"/>
    <property type="project" value="TreeGrafter"/>
</dbReference>
<dbReference type="OrthoDB" id="444325at2759"/>
<dbReference type="PANTHER" id="PTHR12072:SF4">
    <property type="entry name" value="CWF19-LIKE PROTEIN 1"/>
    <property type="match status" value="1"/>
</dbReference>
<dbReference type="InterPro" id="IPR036855">
    <property type="entry name" value="Znf_CCCH_sf"/>
</dbReference>
<dbReference type="InterPro" id="IPR036265">
    <property type="entry name" value="HIT-like_sf"/>
</dbReference>
<evidence type="ECO:0000313" key="7">
    <source>
        <dbReference type="EMBL" id="KAI5067227.1"/>
    </source>
</evidence>
<evidence type="ECO:0000256" key="4">
    <source>
        <dbReference type="PROSITE-ProRule" id="PRU00723"/>
    </source>
</evidence>
<feature type="domain" description="C3H1-type" evidence="6">
    <location>
        <begin position="348"/>
        <end position="376"/>
    </location>
</feature>
<name>A0A9D4UGF7_ADICA</name>
<dbReference type="AlphaFoldDB" id="A0A9D4UGF7"/>
<feature type="compositionally biased region" description="Polar residues" evidence="5">
    <location>
        <begin position="277"/>
        <end position="288"/>
    </location>
</feature>
<dbReference type="Proteomes" id="UP000886520">
    <property type="component" value="Chromosome 17"/>
</dbReference>
<dbReference type="Gene3D" id="4.10.1000.10">
    <property type="entry name" value="Zinc finger, CCCH-type"/>
    <property type="match status" value="1"/>
</dbReference>
<dbReference type="InterPro" id="IPR000571">
    <property type="entry name" value="Znf_CCCH"/>
</dbReference>
<protein>
    <recommendedName>
        <fullName evidence="6">C3H1-type domain-containing protein</fullName>
    </recommendedName>
</protein>
<evidence type="ECO:0000256" key="3">
    <source>
        <dbReference type="ARBA" id="ARBA00022833"/>
    </source>
</evidence>
<evidence type="ECO:0000256" key="5">
    <source>
        <dbReference type="SAM" id="MobiDB-lite"/>
    </source>
</evidence>
<dbReference type="GO" id="GO:0000398">
    <property type="term" value="P:mRNA splicing, via spliceosome"/>
    <property type="evidence" value="ECO:0007669"/>
    <property type="project" value="TreeGrafter"/>
</dbReference>
<evidence type="ECO:0000313" key="8">
    <source>
        <dbReference type="Proteomes" id="UP000886520"/>
    </source>
</evidence>
<dbReference type="SMART" id="SM00356">
    <property type="entry name" value="ZnF_C3H1"/>
    <property type="match status" value="2"/>
</dbReference>
<dbReference type="GO" id="GO:0071014">
    <property type="term" value="C:post-mRNA release spliceosomal complex"/>
    <property type="evidence" value="ECO:0007669"/>
    <property type="project" value="TreeGrafter"/>
</dbReference>
<feature type="region of interest" description="Disordered" evidence="5">
    <location>
        <begin position="266"/>
        <end position="302"/>
    </location>
</feature>
<feature type="zinc finger region" description="C3H1-type" evidence="4">
    <location>
        <begin position="348"/>
        <end position="376"/>
    </location>
</feature>
<feature type="zinc finger region" description="C3H1-type" evidence="4">
    <location>
        <begin position="316"/>
        <end position="344"/>
    </location>
</feature>
<keyword evidence="1 4" id="KW-0479">Metal-binding</keyword>
<sequence>MAACRILLCGDVRGQFDQLFKRVTSVNKANGPFDALFCVGQFFPDDSSHIDEVKQFVEGNHEIPLPTYFIGDYGQAAGVVLSAAKLKAKESGLIEGIPLCKNLYWLKGSGILHLQGLRVAYLAGKYVASVYQDAPGAQSHGTFHEDDVDALRAFADESDINDFFTNEWPQGILNGVSGPAELESSTVGSSIVGELVAELKPRYHIAGTEGFFYARDPYCNENALHVTRFVGLAAVGNAKKQKFLHALSLTPSASMAVNELTQQPLNTTKSPYAAPPSKNTSKALSNSRPPAPLPDTDGQYWRYAAPNNKSQRAGAGGGDRVCFEFLMKGSCSRGDVCNFQHERSTEKPMVKGACFDFVTKGKCSRGSDCKFRHSLDEDKANTGDMGARSSTPCWFCLASPNVDTDLVVDVGDYCYCAMAKGGLVDGHVLLLPVEHSSSMLFLSKPGADELSKYKRALRKLYKIQGKTLAIFERCVQFKGGTHAHLQVVPIPLSKSSQVRSGFVLAAKEADFSFHVIPPEEDDLGTQEAVKSHVEGENYFLVELPEGTILVHVLDSGENIPIQFGREVCAKILGTSAPMEVFESALEG</sequence>
<keyword evidence="2 4" id="KW-0863">Zinc-finger</keyword>
<dbReference type="SUPFAM" id="SSF90229">
    <property type="entry name" value="CCCH zinc finger"/>
    <property type="match status" value="1"/>
</dbReference>
<accession>A0A9D4UGF7</accession>
<dbReference type="GO" id="GO:0008270">
    <property type="term" value="F:zinc ion binding"/>
    <property type="evidence" value="ECO:0007669"/>
    <property type="project" value="UniProtKB-KW"/>
</dbReference>
<comment type="caution">
    <text evidence="7">The sequence shown here is derived from an EMBL/GenBank/DDBJ whole genome shotgun (WGS) entry which is preliminary data.</text>
</comment>
<organism evidence="7 8">
    <name type="scientific">Adiantum capillus-veneris</name>
    <name type="common">Maidenhair fern</name>
    <dbReference type="NCBI Taxonomy" id="13818"/>
    <lineage>
        <taxon>Eukaryota</taxon>
        <taxon>Viridiplantae</taxon>
        <taxon>Streptophyta</taxon>
        <taxon>Embryophyta</taxon>
        <taxon>Tracheophyta</taxon>
        <taxon>Polypodiopsida</taxon>
        <taxon>Polypodiidae</taxon>
        <taxon>Polypodiales</taxon>
        <taxon>Pteridineae</taxon>
        <taxon>Pteridaceae</taxon>
        <taxon>Vittarioideae</taxon>
        <taxon>Adiantum</taxon>
    </lineage>
</organism>
<dbReference type="SUPFAM" id="SSF54197">
    <property type="entry name" value="HIT-like"/>
    <property type="match status" value="1"/>
</dbReference>
<keyword evidence="8" id="KW-1185">Reference proteome</keyword>
<evidence type="ECO:0000256" key="1">
    <source>
        <dbReference type="ARBA" id="ARBA00022723"/>
    </source>
</evidence>
<dbReference type="Pfam" id="PF04677">
    <property type="entry name" value="CwfJ_C_1"/>
    <property type="match status" value="1"/>
</dbReference>
<keyword evidence="3 4" id="KW-0862">Zinc</keyword>
<evidence type="ECO:0000259" key="6">
    <source>
        <dbReference type="PROSITE" id="PS50103"/>
    </source>
</evidence>
<dbReference type="PANTHER" id="PTHR12072">
    <property type="entry name" value="CWF19, CELL CYCLE CONTROL PROTEIN"/>
    <property type="match status" value="1"/>
</dbReference>
<dbReference type="PROSITE" id="PS50103">
    <property type="entry name" value="ZF_C3H1"/>
    <property type="match status" value="2"/>
</dbReference>
<reference evidence="7" key="1">
    <citation type="submission" date="2021-01" db="EMBL/GenBank/DDBJ databases">
        <title>Adiantum capillus-veneris genome.</title>
        <authorList>
            <person name="Fang Y."/>
            <person name="Liao Q."/>
        </authorList>
    </citation>
    <scope>NUCLEOTIDE SEQUENCE</scope>
    <source>
        <strain evidence="7">H3</strain>
        <tissue evidence="7">Leaf</tissue>
    </source>
</reference>
<dbReference type="InterPro" id="IPR006768">
    <property type="entry name" value="Cwf19-like_C_dom-1"/>
</dbReference>
<dbReference type="CDD" id="cd07380">
    <property type="entry name" value="MPP_CWF19_N"/>
    <property type="match status" value="1"/>
</dbReference>
<dbReference type="InterPro" id="IPR040194">
    <property type="entry name" value="Cwf19-like"/>
</dbReference>
<feature type="domain" description="C3H1-type" evidence="6">
    <location>
        <begin position="316"/>
        <end position="344"/>
    </location>
</feature>
<proteinExistence type="predicted"/>
<gene>
    <name evidence="7" type="ORF">GOP47_0017755</name>
</gene>
<evidence type="ECO:0000256" key="2">
    <source>
        <dbReference type="ARBA" id="ARBA00022771"/>
    </source>
</evidence>